<evidence type="ECO:0000256" key="1">
    <source>
        <dbReference type="SAM" id="MobiDB-lite"/>
    </source>
</evidence>
<gene>
    <name evidence="2" type="ORF">PISMIDRAFT_13333</name>
</gene>
<dbReference type="HOGENOM" id="CLU_1856098_0_0_1"/>
<dbReference type="Proteomes" id="UP000054018">
    <property type="component" value="Unassembled WGS sequence"/>
</dbReference>
<dbReference type="AlphaFoldDB" id="A0A0C9YT81"/>
<accession>A0A0C9YT81</accession>
<reference evidence="2 3" key="1">
    <citation type="submission" date="2014-04" db="EMBL/GenBank/DDBJ databases">
        <authorList>
            <consortium name="DOE Joint Genome Institute"/>
            <person name="Kuo A."/>
            <person name="Kohler A."/>
            <person name="Costa M.D."/>
            <person name="Nagy L.G."/>
            <person name="Floudas D."/>
            <person name="Copeland A."/>
            <person name="Barry K.W."/>
            <person name="Cichocki N."/>
            <person name="Veneault-Fourrey C."/>
            <person name="LaButti K."/>
            <person name="Lindquist E.A."/>
            <person name="Lipzen A."/>
            <person name="Lundell T."/>
            <person name="Morin E."/>
            <person name="Murat C."/>
            <person name="Sun H."/>
            <person name="Tunlid A."/>
            <person name="Henrissat B."/>
            <person name="Grigoriev I.V."/>
            <person name="Hibbett D.S."/>
            <person name="Martin F."/>
            <person name="Nordberg H.P."/>
            <person name="Cantor M.N."/>
            <person name="Hua S.X."/>
        </authorList>
    </citation>
    <scope>NUCLEOTIDE SEQUENCE [LARGE SCALE GENOMIC DNA]</scope>
    <source>
        <strain evidence="2 3">441</strain>
    </source>
</reference>
<protein>
    <submittedName>
        <fullName evidence="2">Uncharacterized protein</fullName>
    </submittedName>
</protein>
<feature type="region of interest" description="Disordered" evidence="1">
    <location>
        <begin position="108"/>
        <end position="138"/>
    </location>
</feature>
<proteinExistence type="predicted"/>
<evidence type="ECO:0000313" key="3">
    <source>
        <dbReference type="Proteomes" id="UP000054018"/>
    </source>
</evidence>
<dbReference type="EMBL" id="KN833775">
    <property type="protein sequence ID" value="KIK19906.1"/>
    <property type="molecule type" value="Genomic_DNA"/>
</dbReference>
<dbReference type="OrthoDB" id="2690159at2759"/>
<organism evidence="2 3">
    <name type="scientific">Pisolithus microcarpus 441</name>
    <dbReference type="NCBI Taxonomy" id="765257"/>
    <lineage>
        <taxon>Eukaryota</taxon>
        <taxon>Fungi</taxon>
        <taxon>Dikarya</taxon>
        <taxon>Basidiomycota</taxon>
        <taxon>Agaricomycotina</taxon>
        <taxon>Agaricomycetes</taxon>
        <taxon>Agaricomycetidae</taxon>
        <taxon>Boletales</taxon>
        <taxon>Sclerodermatineae</taxon>
        <taxon>Pisolithaceae</taxon>
        <taxon>Pisolithus</taxon>
    </lineage>
</organism>
<reference evidence="3" key="2">
    <citation type="submission" date="2015-01" db="EMBL/GenBank/DDBJ databases">
        <title>Evolutionary Origins and Diversification of the Mycorrhizal Mutualists.</title>
        <authorList>
            <consortium name="DOE Joint Genome Institute"/>
            <consortium name="Mycorrhizal Genomics Consortium"/>
            <person name="Kohler A."/>
            <person name="Kuo A."/>
            <person name="Nagy L.G."/>
            <person name="Floudas D."/>
            <person name="Copeland A."/>
            <person name="Barry K.W."/>
            <person name="Cichocki N."/>
            <person name="Veneault-Fourrey C."/>
            <person name="LaButti K."/>
            <person name="Lindquist E.A."/>
            <person name="Lipzen A."/>
            <person name="Lundell T."/>
            <person name="Morin E."/>
            <person name="Murat C."/>
            <person name="Riley R."/>
            <person name="Ohm R."/>
            <person name="Sun H."/>
            <person name="Tunlid A."/>
            <person name="Henrissat B."/>
            <person name="Grigoriev I.V."/>
            <person name="Hibbett D.S."/>
            <person name="Martin F."/>
        </authorList>
    </citation>
    <scope>NUCLEOTIDE SEQUENCE [LARGE SCALE GENOMIC DNA]</scope>
    <source>
        <strain evidence="3">441</strain>
    </source>
</reference>
<sequence length="138" mass="15132">MKIKQIIQIALSAHLGLGFGSKALPEAREATKGLIKVLHERCSEMAVHHLRAPTDPFKAESPEDLGALYPVDLLEVMTESKTEMYTGKQQGSGLASLSSLPTFKNNASSLCGMEKNEEQAEQDRDTALEKEHQNVKVL</sequence>
<name>A0A0C9YT81_9AGAM</name>
<evidence type="ECO:0000313" key="2">
    <source>
        <dbReference type="EMBL" id="KIK19906.1"/>
    </source>
</evidence>
<feature type="compositionally biased region" description="Basic and acidic residues" evidence="1">
    <location>
        <begin position="114"/>
        <end position="138"/>
    </location>
</feature>
<keyword evidence="3" id="KW-1185">Reference proteome</keyword>